<organism evidence="4">
    <name type="scientific">Ditylum brightwellii</name>
    <dbReference type="NCBI Taxonomy" id="49249"/>
    <lineage>
        <taxon>Eukaryota</taxon>
        <taxon>Sar</taxon>
        <taxon>Stramenopiles</taxon>
        <taxon>Ochrophyta</taxon>
        <taxon>Bacillariophyta</taxon>
        <taxon>Mediophyceae</taxon>
        <taxon>Lithodesmiophycidae</taxon>
        <taxon>Lithodesmiales</taxon>
        <taxon>Lithodesmiaceae</taxon>
        <taxon>Ditylum</taxon>
    </lineage>
</organism>
<sequence length="391" mass="44592">MAKEQQQPLKYSHQTKTPVAIQHESKPSTQMMPHATPFAFLQFMKKRWQIRINHLKNNAEPTKDEILKTFHFTNVKREHDRTTKWMRQRWTTSCNENHSTDGEIIFNCGLFRLFGTIEMAQGIQAQLGTAKGGGGWIRLQDLCQLGGASNDEIVLENTLVELVVAAAIQTRKDHGHAFTKAYCLPNYNAEVKTAQSAEDHYRRIAKGAVLSLWRKRDIIAQACRDTKKWEKAAAVLSKVKGFGGTGFFTKEVLLDVMQTQVLCDCVDRNLWTGIGPGAQRGLDRIYRQDDAKARKKVTGVGAKVGFLRSCILLFEFCWSKDPQWCTEVDLELSDVQFQLCEFDKYERIRKKEGGRKRRYVPRCSVIPASNQMSTHISTESDKIDCAIKKET</sequence>
<feature type="compositionally biased region" description="Polar residues" evidence="1">
    <location>
        <begin position="1"/>
        <end position="17"/>
    </location>
</feature>
<dbReference type="AlphaFoldDB" id="A0A6V2BKJ6"/>
<name>A0A6V2BKJ6_9STRA</name>
<gene>
    <name evidence="3" type="ORF">DBRI00130_LOCUS4502</name>
    <name evidence="4" type="ORF">DBRI00130_LOCUS4503</name>
</gene>
<evidence type="ECO:0000259" key="2">
    <source>
        <dbReference type="Pfam" id="PF18723"/>
    </source>
</evidence>
<feature type="domain" description="5-hmdU DNA kinase helical" evidence="2">
    <location>
        <begin position="40"/>
        <end position="129"/>
    </location>
</feature>
<feature type="domain" description="5-hmdU DNA kinase helical" evidence="2">
    <location>
        <begin position="167"/>
        <end position="352"/>
    </location>
</feature>
<protein>
    <recommendedName>
        <fullName evidence="2">5-hmdU DNA kinase helical domain-containing protein</fullName>
    </recommendedName>
</protein>
<dbReference type="EMBL" id="HBNS01005530">
    <property type="protein sequence ID" value="CAE4587149.1"/>
    <property type="molecule type" value="Transcribed_RNA"/>
</dbReference>
<evidence type="ECO:0000313" key="3">
    <source>
        <dbReference type="EMBL" id="CAE4587149.1"/>
    </source>
</evidence>
<reference evidence="4" key="1">
    <citation type="submission" date="2021-01" db="EMBL/GenBank/DDBJ databases">
        <authorList>
            <person name="Corre E."/>
            <person name="Pelletier E."/>
            <person name="Niang G."/>
            <person name="Scheremetjew M."/>
            <person name="Finn R."/>
            <person name="Kale V."/>
            <person name="Holt S."/>
            <person name="Cochrane G."/>
            <person name="Meng A."/>
            <person name="Brown T."/>
            <person name="Cohen L."/>
        </authorList>
    </citation>
    <scope>NUCLEOTIDE SEQUENCE</scope>
    <source>
        <strain evidence="4">GSO104</strain>
    </source>
</reference>
<dbReference type="EMBL" id="HBNS01005531">
    <property type="protein sequence ID" value="CAE4587151.1"/>
    <property type="molecule type" value="Transcribed_RNA"/>
</dbReference>
<feature type="region of interest" description="Disordered" evidence="1">
    <location>
        <begin position="1"/>
        <end position="32"/>
    </location>
</feature>
<dbReference type="InterPro" id="IPR040684">
    <property type="entry name" value="HMUDK_hel"/>
</dbReference>
<proteinExistence type="predicted"/>
<dbReference type="Pfam" id="PF18723">
    <property type="entry name" value="HMUDK_hel"/>
    <property type="match status" value="2"/>
</dbReference>
<evidence type="ECO:0000313" key="4">
    <source>
        <dbReference type="EMBL" id="CAE4587151.1"/>
    </source>
</evidence>
<accession>A0A6V2BKJ6</accession>
<evidence type="ECO:0000256" key="1">
    <source>
        <dbReference type="SAM" id="MobiDB-lite"/>
    </source>
</evidence>